<evidence type="ECO:0000313" key="4">
    <source>
        <dbReference type="Proteomes" id="UP000444980"/>
    </source>
</evidence>
<sequence>MLCSFFGISAPFGVYLGRKARREIAQTGETGDPYAVAALIIGWAYLTALGLGLATYLIFVLGGR</sequence>
<keyword evidence="1" id="KW-0472">Membrane</keyword>
<accession>A0A7M3SU89</accession>
<feature type="transmembrane region" description="Helical" evidence="1">
    <location>
        <begin position="34"/>
        <end position="61"/>
    </location>
</feature>
<name>A0A7M3SU89_9ACTN</name>
<keyword evidence="1" id="KW-0812">Transmembrane</keyword>
<evidence type="ECO:0000313" key="3">
    <source>
        <dbReference type="EMBL" id="GED96213.1"/>
    </source>
</evidence>
<evidence type="ECO:0000256" key="1">
    <source>
        <dbReference type="SAM" id="Phobius"/>
    </source>
</evidence>
<dbReference type="EMBL" id="BJOU01000001">
    <property type="protein sequence ID" value="GED96213.1"/>
    <property type="molecule type" value="Genomic_DNA"/>
</dbReference>
<dbReference type="AlphaFoldDB" id="A0A7M3SU89"/>
<dbReference type="Proteomes" id="UP000444980">
    <property type="component" value="Unassembled WGS sequence"/>
</dbReference>
<dbReference type="InterPro" id="IPR025241">
    <property type="entry name" value="DUF4190"/>
</dbReference>
<dbReference type="Pfam" id="PF13828">
    <property type="entry name" value="DUF4190"/>
    <property type="match status" value="1"/>
</dbReference>
<feature type="domain" description="DUF4190" evidence="2">
    <location>
        <begin position="3"/>
        <end position="50"/>
    </location>
</feature>
<comment type="caution">
    <text evidence="3">The sequence shown here is derived from an EMBL/GenBank/DDBJ whole genome shotgun (WGS) entry which is preliminary data.</text>
</comment>
<keyword evidence="4" id="KW-1185">Reference proteome</keyword>
<evidence type="ECO:0000259" key="2">
    <source>
        <dbReference type="Pfam" id="PF13828"/>
    </source>
</evidence>
<protein>
    <recommendedName>
        <fullName evidence="2">DUF4190 domain-containing protein</fullName>
    </recommendedName>
</protein>
<reference evidence="4" key="1">
    <citation type="submission" date="2019-06" db="EMBL/GenBank/DDBJ databases">
        <title>Gordonia isolated from sludge of a wastewater treatment plant.</title>
        <authorList>
            <person name="Tamura T."/>
            <person name="Aoyama K."/>
            <person name="Kang Y."/>
            <person name="Saito S."/>
            <person name="Akiyama N."/>
            <person name="Yazawa K."/>
            <person name="Gonoi T."/>
            <person name="Mikami Y."/>
        </authorList>
    </citation>
    <scope>NUCLEOTIDE SEQUENCE [LARGE SCALE GENOMIC DNA]</scope>
    <source>
        <strain evidence="4">NBRC 107697</strain>
    </source>
</reference>
<proteinExistence type="predicted"/>
<organism evidence="3 4">
    <name type="scientific">Gordonia crocea</name>
    <dbReference type="NCBI Taxonomy" id="589162"/>
    <lineage>
        <taxon>Bacteria</taxon>
        <taxon>Bacillati</taxon>
        <taxon>Actinomycetota</taxon>
        <taxon>Actinomycetes</taxon>
        <taxon>Mycobacteriales</taxon>
        <taxon>Gordoniaceae</taxon>
        <taxon>Gordonia</taxon>
    </lineage>
</organism>
<gene>
    <name evidence="3" type="ORF">nbrc107697_02520</name>
</gene>
<keyword evidence="1" id="KW-1133">Transmembrane helix</keyword>